<evidence type="ECO:0000259" key="4">
    <source>
        <dbReference type="Pfam" id="PF07993"/>
    </source>
</evidence>
<dbReference type="InterPro" id="IPR020845">
    <property type="entry name" value="AMP-binding_CS"/>
</dbReference>
<accession>A0A4S8MLI6</accession>
<feature type="domain" description="Thioester reductase (TE)" evidence="4">
    <location>
        <begin position="733"/>
        <end position="967"/>
    </location>
</feature>
<dbReference type="PROSITE" id="PS00455">
    <property type="entry name" value="AMP_BINDING"/>
    <property type="match status" value="1"/>
</dbReference>
<dbReference type="InterPro" id="IPR036736">
    <property type="entry name" value="ACP-like_sf"/>
</dbReference>
<dbReference type="Gene3D" id="3.40.50.720">
    <property type="entry name" value="NAD(P)-binding Rossmann-like Domain"/>
    <property type="match status" value="1"/>
</dbReference>
<keyword evidence="2" id="KW-0597">Phosphoprotein</keyword>
<dbReference type="InterPro" id="IPR036291">
    <property type="entry name" value="NAD(P)-bd_dom_sf"/>
</dbReference>
<dbReference type="InterPro" id="IPR051414">
    <property type="entry name" value="Adenylate-forming_Reductase"/>
</dbReference>
<dbReference type="Gene3D" id="1.10.1200.10">
    <property type="entry name" value="ACP-like"/>
    <property type="match status" value="1"/>
</dbReference>
<dbReference type="InterPro" id="IPR042099">
    <property type="entry name" value="ANL_N_sf"/>
</dbReference>
<dbReference type="Gene3D" id="3.40.50.12780">
    <property type="entry name" value="N-terminal domain of ligase-like"/>
    <property type="match status" value="1"/>
</dbReference>
<dbReference type="PANTHER" id="PTHR43439">
    <property type="entry name" value="PHENYLACETATE-COENZYME A LIGASE"/>
    <property type="match status" value="1"/>
</dbReference>
<evidence type="ECO:0000256" key="2">
    <source>
        <dbReference type="ARBA" id="ARBA00022553"/>
    </source>
</evidence>
<sequence length="1096" mass="121627">MTTSTSLIPHFTPTFTTQATLSSAPHIDNATTTTFTPPPMDGSLNLTEIVDWHHQHSSTHPLFVYPRIDDGSLRYITWAQFACAVYTGAKIIKDRVGRDVRDGSVIGILSHSDIIPYWTTKISIIRSNYIVFPISPRNSPEAVAHLIDKVGVSHLLVGHDQSMKDLVEAAVKILKDEHGYHDTSEKRKAAVAVGATMNGDADSRLKEIPITRREPDDVQIILHSSGSTSFPKPIPWTARAFIELSLGPWFGERDLVGSVISINVLPMFHAIGMFEIAWSISVGMTCGVFEPKLPPVQPTPENAWAGVMATNPDYVLTVPSMIELWSRLPSHVNFLLERKGIIFGGGPLDTEVGNELTRKGATLFAVYGSTECGIITLSLTEQVYADAWEYFRFSRNLRTHLIPSTMADNEYELVIVTNEYFTPLAINTKVDGVDAYATADLVVEHPVHKGYYKIIGRADSQIIHSSGEKTNPGPLESIMDQDPLVKRSVVFGHGKFQAGILIEPEEKYVFDPEDLQQLSEFRNQIWPTVEKLNMFAPQHSRIFKEMILVSSPSKPFTYTAKNTPRRHAILKDYASEIEEIYDSMEESTQSNIPAPTNWDVLSATNFVREIVHKVLPNRSIGDDEDLFQHGGDSLQATWIRNSLLRALRDSAKIDTRESTGNFVYDYPTINTLGAFVSSVVQNGTFNVCHDGIESVVQRMHRMAEKYSQSFPSPRNIQGVKQVPSNEKKTVLMTGSTGGFGVHVLHRLVEDCTVDRVFALIRKGDVDIQTKQRNACVERGIEIGLVDSAKVVLLEANLTEENFGLRDEVFEEIKSSVTHIIANAWRVDFNIGLASFESDIKGFRQMVDLALVTNSLLLFISSISVFQNFTYANKIPFAEEPLPAEVASSGGYPQSKWVCEQIMQNAASSSGLRSIVVRLGQSSGSPNGSWNSKEWLPALVRAAPILGCVADDDKPISLIPADLAASAIRDFLNAPETEGTPSFVHLIHPKPVKWSELARIIASRLQVDVTSYPQWVERLENAGKTGEDAEQEISALRILPFYKGVLASLDVPGCEAFGIVDIENKKAVRLSQTLANPDLARLGEEDVKRWLSYWNLQ</sequence>
<keyword evidence="6" id="KW-1185">Reference proteome</keyword>
<dbReference type="Pfam" id="PF23562">
    <property type="entry name" value="AMP-binding_C_3"/>
    <property type="match status" value="1"/>
</dbReference>
<dbReference type="InterPro" id="IPR000873">
    <property type="entry name" value="AMP-dep_synth/lig_dom"/>
</dbReference>
<evidence type="ECO:0000259" key="3">
    <source>
        <dbReference type="Pfam" id="PF00501"/>
    </source>
</evidence>
<dbReference type="AlphaFoldDB" id="A0A4S8MLI6"/>
<dbReference type="InterPro" id="IPR013120">
    <property type="entry name" value="FAR_NAD-bd"/>
</dbReference>
<dbReference type="EMBL" id="ML179068">
    <property type="protein sequence ID" value="THV03379.1"/>
    <property type="molecule type" value="Genomic_DNA"/>
</dbReference>
<reference evidence="5 6" key="1">
    <citation type="journal article" date="2019" name="Nat. Ecol. Evol.">
        <title>Megaphylogeny resolves global patterns of mushroom evolution.</title>
        <authorList>
            <person name="Varga T."/>
            <person name="Krizsan K."/>
            <person name="Foldi C."/>
            <person name="Dima B."/>
            <person name="Sanchez-Garcia M."/>
            <person name="Sanchez-Ramirez S."/>
            <person name="Szollosi G.J."/>
            <person name="Szarkandi J.G."/>
            <person name="Papp V."/>
            <person name="Albert L."/>
            <person name="Andreopoulos W."/>
            <person name="Angelini C."/>
            <person name="Antonin V."/>
            <person name="Barry K.W."/>
            <person name="Bougher N.L."/>
            <person name="Buchanan P."/>
            <person name="Buyck B."/>
            <person name="Bense V."/>
            <person name="Catcheside P."/>
            <person name="Chovatia M."/>
            <person name="Cooper J."/>
            <person name="Damon W."/>
            <person name="Desjardin D."/>
            <person name="Finy P."/>
            <person name="Geml J."/>
            <person name="Haridas S."/>
            <person name="Hughes K."/>
            <person name="Justo A."/>
            <person name="Karasinski D."/>
            <person name="Kautmanova I."/>
            <person name="Kiss B."/>
            <person name="Kocsube S."/>
            <person name="Kotiranta H."/>
            <person name="LaButti K.M."/>
            <person name="Lechner B.E."/>
            <person name="Liimatainen K."/>
            <person name="Lipzen A."/>
            <person name="Lukacs Z."/>
            <person name="Mihaltcheva S."/>
            <person name="Morgado L.N."/>
            <person name="Niskanen T."/>
            <person name="Noordeloos M.E."/>
            <person name="Ohm R.A."/>
            <person name="Ortiz-Santana B."/>
            <person name="Ovrebo C."/>
            <person name="Racz N."/>
            <person name="Riley R."/>
            <person name="Savchenko A."/>
            <person name="Shiryaev A."/>
            <person name="Soop K."/>
            <person name="Spirin V."/>
            <person name="Szebenyi C."/>
            <person name="Tomsovsky M."/>
            <person name="Tulloss R.E."/>
            <person name="Uehling J."/>
            <person name="Grigoriev I.V."/>
            <person name="Vagvolgyi C."/>
            <person name="Papp T."/>
            <person name="Martin F.M."/>
            <person name="Miettinen O."/>
            <person name="Hibbett D.S."/>
            <person name="Nagy L.G."/>
        </authorList>
    </citation>
    <scope>NUCLEOTIDE SEQUENCE [LARGE SCALE GENOMIC DNA]</scope>
    <source>
        <strain evidence="5 6">CBS 962.96</strain>
    </source>
</reference>
<dbReference type="SUPFAM" id="SSF47336">
    <property type="entry name" value="ACP-like"/>
    <property type="match status" value="1"/>
</dbReference>
<dbReference type="Pfam" id="PF07993">
    <property type="entry name" value="NAD_binding_4"/>
    <property type="match status" value="1"/>
</dbReference>
<keyword evidence="1" id="KW-0596">Phosphopantetheine</keyword>
<protein>
    <submittedName>
        <fullName evidence="5">Acetyl-CoA synthetase-like protein</fullName>
    </submittedName>
</protein>
<dbReference type="Proteomes" id="UP000297245">
    <property type="component" value="Unassembled WGS sequence"/>
</dbReference>
<evidence type="ECO:0000256" key="1">
    <source>
        <dbReference type="ARBA" id="ARBA00022450"/>
    </source>
</evidence>
<dbReference type="SUPFAM" id="SSF56801">
    <property type="entry name" value="Acetyl-CoA synthetase-like"/>
    <property type="match status" value="1"/>
</dbReference>
<organism evidence="5 6">
    <name type="scientific">Dendrothele bispora (strain CBS 962.96)</name>
    <dbReference type="NCBI Taxonomy" id="1314807"/>
    <lineage>
        <taxon>Eukaryota</taxon>
        <taxon>Fungi</taxon>
        <taxon>Dikarya</taxon>
        <taxon>Basidiomycota</taxon>
        <taxon>Agaricomycotina</taxon>
        <taxon>Agaricomycetes</taxon>
        <taxon>Agaricomycetidae</taxon>
        <taxon>Agaricales</taxon>
        <taxon>Agaricales incertae sedis</taxon>
        <taxon>Dendrothele</taxon>
    </lineage>
</organism>
<dbReference type="Pfam" id="PF00501">
    <property type="entry name" value="AMP-binding"/>
    <property type="match status" value="1"/>
</dbReference>
<evidence type="ECO:0000313" key="5">
    <source>
        <dbReference type="EMBL" id="THV03379.1"/>
    </source>
</evidence>
<gene>
    <name evidence="5" type="ORF">K435DRAFT_651442</name>
</gene>
<name>A0A4S8MLI6_DENBC</name>
<dbReference type="OrthoDB" id="429813at2759"/>
<dbReference type="SUPFAM" id="SSF51735">
    <property type="entry name" value="NAD(P)-binding Rossmann-fold domains"/>
    <property type="match status" value="1"/>
</dbReference>
<feature type="domain" description="AMP-dependent synthetase/ligase" evidence="3">
    <location>
        <begin position="60"/>
        <end position="378"/>
    </location>
</feature>
<proteinExistence type="predicted"/>
<evidence type="ECO:0000313" key="6">
    <source>
        <dbReference type="Proteomes" id="UP000297245"/>
    </source>
</evidence>
<dbReference type="PANTHER" id="PTHR43439:SF2">
    <property type="entry name" value="ENZYME, PUTATIVE (JCVI)-RELATED"/>
    <property type="match status" value="1"/>
</dbReference>